<dbReference type="AlphaFoldDB" id="A0A1G1YG52"/>
<evidence type="ECO:0000256" key="1">
    <source>
        <dbReference type="SAM" id="Phobius"/>
    </source>
</evidence>
<keyword evidence="1" id="KW-0472">Membrane</keyword>
<evidence type="ECO:0000313" key="2">
    <source>
        <dbReference type="EMBL" id="OGY51269.1"/>
    </source>
</evidence>
<reference evidence="2 3" key="1">
    <citation type="journal article" date="2016" name="Nat. Commun.">
        <title>Thousands of microbial genomes shed light on interconnected biogeochemical processes in an aquifer system.</title>
        <authorList>
            <person name="Anantharaman K."/>
            <person name="Brown C.T."/>
            <person name="Hug L.A."/>
            <person name="Sharon I."/>
            <person name="Castelle C.J."/>
            <person name="Probst A.J."/>
            <person name="Thomas B.C."/>
            <person name="Singh A."/>
            <person name="Wilkins M.J."/>
            <person name="Karaoz U."/>
            <person name="Brodie E.L."/>
            <person name="Williams K.H."/>
            <person name="Hubbard S.S."/>
            <person name="Banfield J.F."/>
        </authorList>
    </citation>
    <scope>NUCLEOTIDE SEQUENCE [LARGE SCALE GENOMIC DNA]</scope>
</reference>
<proteinExistence type="predicted"/>
<gene>
    <name evidence="2" type="ORF">A3A02_01510</name>
</gene>
<feature type="transmembrane region" description="Helical" evidence="1">
    <location>
        <begin position="17"/>
        <end position="36"/>
    </location>
</feature>
<comment type="caution">
    <text evidence="2">The sequence shown here is derived from an EMBL/GenBank/DDBJ whole genome shotgun (WGS) entry which is preliminary data.</text>
</comment>
<evidence type="ECO:0008006" key="4">
    <source>
        <dbReference type="Google" id="ProtNLM"/>
    </source>
</evidence>
<accession>A0A1G1YG52</accession>
<keyword evidence="1" id="KW-0812">Transmembrane</keyword>
<dbReference type="Proteomes" id="UP000177376">
    <property type="component" value="Unassembled WGS sequence"/>
</dbReference>
<evidence type="ECO:0000313" key="3">
    <source>
        <dbReference type="Proteomes" id="UP000177376"/>
    </source>
</evidence>
<dbReference type="EMBL" id="MHIM01000040">
    <property type="protein sequence ID" value="OGY51269.1"/>
    <property type="molecule type" value="Genomic_DNA"/>
</dbReference>
<name>A0A1G1YG52_9BACT</name>
<sequence length="468" mass="52366">MLVNYFKLKNISKRGRVIALSVVGGVFVFLSLLSIWQRNFVDSLINYVPDEAVFYAHLSRPKINNLPQFDGLLAKMAADYGLTDLAALNINREMAIVGLPAQAGLPILPTQAGQVGLSQEGRISYGLIIKTDRPSKAKKVLTSAGLAYKFLAYNKIVIADKDRLDDYQKNRGNLVKSTARKRFYPLSSITLYASPEFFRSNSDDLFLNFIFGLLKNDSGDLVLNLKVQRDGLKVLTGGLSSAVSSLDRFPAKTPKEKIDGDLVLVTTDLQSALDSWQVNLKNISASDYDIFAGGKWGIYLNTYLPGETGLSAQAGRILLSVKKNQNNSNWLVSDYDFYLSIEKAYPAKVEEILKVLMANRYPSSQNIYLSDGTKVTEFLPDIKRWNFLAKNGANYLYSPDNQFKLIYKSLANNNIIITNSEELLSQNWPQPDFNYLRFNSDLLSDDGIGQYLKLFDELGVNNKGLFLK</sequence>
<organism evidence="2 3">
    <name type="scientific">Candidatus Buchananbacteria bacterium RIFCSPLOWO2_01_FULL_39_33</name>
    <dbReference type="NCBI Taxonomy" id="1797543"/>
    <lineage>
        <taxon>Bacteria</taxon>
        <taxon>Candidatus Buchananiibacteriota</taxon>
    </lineage>
</organism>
<protein>
    <recommendedName>
        <fullName evidence="4">DUF3352 domain-containing protein</fullName>
    </recommendedName>
</protein>
<keyword evidence="1" id="KW-1133">Transmembrane helix</keyword>